<proteinExistence type="predicted"/>
<reference evidence="1" key="1">
    <citation type="submission" date="2018-02" db="EMBL/GenBank/DDBJ databases">
        <title>Rhizophora mucronata_Transcriptome.</title>
        <authorList>
            <person name="Meera S.P."/>
            <person name="Sreeshan A."/>
            <person name="Augustine A."/>
        </authorList>
    </citation>
    <scope>NUCLEOTIDE SEQUENCE</scope>
    <source>
        <tissue evidence="1">Leaf</tissue>
    </source>
</reference>
<organism evidence="1">
    <name type="scientific">Rhizophora mucronata</name>
    <name type="common">Asiatic mangrove</name>
    <dbReference type="NCBI Taxonomy" id="61149"/>
    <lineage>
        <taxon>Eukaryota</taxon>
        <taxon>Viridiplantae</taxon>
        <taxon>Streptophyta</taxon>
        <taxon>Embryophyta</taxon>
        <taxon>Tracheophyta</taxon>
        <taxon>Spermatophyta</taxon>
        <taxon>Magnoliopsida</taxon>
        <taxon>eudicotyledons</taxon>
        <taxon>Gunneridae</taxon>
        <taxon>Pentapetalae</taxon>
        <taxon>rosids</taxon>
        <taxon>fabids</taxon>
        <taxon>Malpighiales</taxon>
        <taxon>Rhizophoraceae</taxon>
        <taxon>Rhizophora</taxon>
    </lineage>
</organism>
<name>A0A2P2PZS8_RHIMU</name>
<accession>A0A2P2PZS8</accession>
<dbReference type="AlphaFoldDB" id="A0A2P2PZS8"/>
<evidence type="ECO:0000313" key="1">
    <source>
        <dbReference type="EMBL" id="MBX60242.1"/>
    </source>
</evidence>
<sequence length="33" mass="3674">MVPSTAVLRVHLSLKHFCHGMADLKTLTHSLDD</sequence>
<dbReference type="EMBL" id="GGEC01079758">
    <property type="protein sequence ID" value="MBX60242.1"/>
    <property type="molecule type" value="Transcribed_RNA"/>
</dbReference>
<protein>
    <submittedName>
        <fullName evidence="1">Uncharacterized protein</fullName>
    </submittedName>
</protein>